<name>A0A2K0UMW0_TRIHA</name>
<dbReference type="OrthoDB" id="4898213at2759"/>
<keyword evidence="1" id="KW-0812">Transmembrane</keyword>
<protein>
    <submittedName>
        <fullName evidence="2">Uncharacterized protein</fullName>
    </submittedName>
</protein>
<evidence type="ECO:0000256" key="1">
    <source>
        <dbReference type="SAM" id="Phobius"/>
    </source>
</evidence>
<gene>
    <name evidence="2" type="ORF">THARTR1_01371</name>
</gene>
<proteinExistence type="predicted"/>
<comment type="caution">
    <text evidence="2">The sequence shown here is derived from an EMBL/GenBank/DDBJ whole genome shotgun (WGS) entry which is preliminary data.</text>
</comment>
<sequence length="94" mass="10517">MALRISFTGLGLNIIWSTQDAQTTANDFHDQWTNSSDIFSLLLLVGGDVIQKALAQFTLNRFRPMAFSFGWVAYAFSHLLFAVGNLKALCNCFH</sequence>
<dbReference type="AlphaFoldDB" id="A0A2K0UMW0"/>
<organism evidence="2 3">
    <name type="scientific">Trichoderma harzianum</name>
    <name type="common">Hypocrea lixii</name>
    <dbReference type="NCBI Taxonomy" id="5544"/>
    <lineage>
        <taxon>Eukaryota</taxon>
        <taxon>Fungi</taxon>
        <taxon>Dikarya</taxon>
        <taxon>Ascomycota</taxon>
        <taxon>Pezizomycotina</taxon>
        <taxon>Sordariomycetes</taxon>
        <taxon>Hypocreomycetidae</taxon>
        <taxon>Hypocreales</taxon>
        <taxon>Hypocreaceae</taxon>
        <taxon>Trichoderma</taxon>
    </lineage>
</organism>
<dbReference type="EMBL" id="MTYI01000016">
    <property type="protein sequence ID" value="PNP59123.1"/>
    <property type="molecule type" value="Genomic_DNA"/>
</dbReference>
<dbReference type="Proteomes" id="UP000236290">
    <property type="component" value="Unassembled WGS sequence"/>
</dbReference>
<keyword evidence="1" id="KW-1133">Transmembrane helix</keyword>
<accession>A0A2K0UMW0</accession>
<reference evidence="2 3" key="1">
    <citation type="submission" date="2017-02" db="EMBL/GenBank/DDBJ databases">
        <title>Genomes of Trichoderma spp. with biocontrol activity.</title>
        <authorList>
            <person name="Gardiner D."/>
            <person name="Kazan K."/>
            <person name="Vos C."/>
            <person name="Harvey P."/>
        </authorList>
    </citation>
    <scope>NUCLEOTIDE SEQUENCE [LARGE SCALE GENOMIC DNA]</scope>
    <source>
        <strain evidence="2 3">Tr1</strain>
    </source>
</reference>
<evidence type="ECO:0000313" key="2">
    <source>
        <dbReference type="EMBL" id="PNP59123.1"/>
    </source>
</evidence>
<feature type="transmembrane region" description="Helical" evidence="1">
    <location>
        <begin position="67"/>
        <end position="86"/>
    </location>
</feature>
<evidence type="ECO:0000313" key="3">
    <source>
        <dbReference type="Proteomes" id="UP000236290"/>
    </source>
</evidence>
<keyword evidence="1" id="KW-0472">Membrane</keyword>